<protein>
    <submittedName>
        <fullName evidence="1">Uncharacterized protein</fullName>
    </submittedName>
</protein>
<evidence type="ECO:0000313" key="2">
    <source>
        <dbReference type="Proteomes" id="UP001322219"/>
    </source>
</evidence>
<keyword evidence="2" id="KW-1185">Reference proteome</keyword>
<organism evidence="1 2">
    <name type="scientific">Staphylococcus phage MVC_VPHSA1</name>
    <dbReference type="NCBI Taxonomy" id="3088876"/>
    <lineage>
        <taxon>Viruses</taxon>
        <taxon>Duplodnaviria</taxon>
        <taxon>Heunggongvirae</taxon>
        <taxon>Uroviricota</taxon>
        <taxon>Caudoviricetes</taxon>
        <taxon>Ehrlichviridae</taxon>
        <taxon>Chennaivirus</taxon>
        <taxon>Chennaivirus MVCVPHSA1</taxon>
    </lineage>
</organism>
<sequence>MLSTVTNSVGEQLTVMAHEVAGISYQQVERGRTQLTSITT</sequence>
<name>A0ABZ0QYJ9_9CAUD</name>
<gene>
    <name evidence="1" type="ORF">FBHYGVHD_CDS0033</name>
</gene>
<dbReference type="Proteomes" id="UP001322219">
    <property type="component" value="Segment"/>
</dbReference>
<reference evidence="1 2" key="1">
    <citation type="submission" date="2023-10" db="EMBL/GenBank/DDBJ databases">
        <title>Genome Sequence of the Siphoviridae Staphylococcus aureus Phage MVC_VPHSA1.</title>
        <authorList>
            <person name="Deepak S.J."/>
            <person name="Porteen K."/>
            <person name="Wilfred R."/>
            <person name="Anbazhagan S."/>
            <person name="Elango A."/>
            <person name="Senthil Kumar T."/>
            <person name="Narendra B."/>
            <person name="Sureshkannan S."/>
            <person name="Nithya Quintoil M."/>
            <person name="Charley C.A."/>
            <person name="Teresa S."/>
            <person name="Raghavendra A.G."/>
        </authorList>
    </citation>
    <scope>NUCLEOTIDE SEQUENCE [LARGE SCALE GENOMIC DNA]</scope>
</reference>
<proteinExistence type="predicted"/>
<accession>A0ABZ0QYJ9</accession>
<dbReference type="EMBL" id="OR670591">
    <property type="protein sequence ID" value="WPF64880.1"/>
    <property type="molecule type" value="Genomic_DNA"/>
</dbReference>
<evidence type="ECO:0000313" key="1">
    <source>
        <dbReference type="EMBL" id="WPF64880.1"/>
    </source>
</evidence>